<name>A0A4R3KBT4_9FIRM</name>
<keyword evidence="2 4" id="KW-0560">Oxidoreductase</keyword>
<dbReference type="FunFam" id="3.40.50.720:FF:000203">
    <property type="entry name" value="D-3-phosphoglycerate dehydrogenase (SerA)"/>
    <property type="match status" value="1"/>
</dbReference>
<dbReference type="Pfam" id="PF02826">
    <property type="entry name" value="2-Hacid_dh_C"/>
    <property type="match status" value="1"/>
</dbReference>
<sequence>MKFDEENILGEIKMAKTKILCVADGGITKDLMEQMHDLEQYGAEVSIIEDKDMYAMGPITDRMLLIEHGGVDAAPTCQELLKHCADKDILVVHVASINKEVINACKNLKVAAVLRGGYENADVAALTEKKVKLINAPWRSANAVADFTVGMMIAENKNIARSHKLIFEGKWCKKYVNQEYIHDMRTMTAGIVGFGYIGQRVAERLQGFGTKVIVYDPYIDKNKFTDTNVKFVELDELLKTADFVSVHLRLSEKTHHFIGTEQLAKMKKTAYFINTARSGLVDTDALVNALKNRSIGGAAVDVYDEEPLPKNHPYLQLDNITLTSHLAGTSCDTMRNSVEIGIEDLKRYLTGKQMLNVRN</sequence>
<dbReference type="SUPFAM" id="SSF51735">
    <property type="entry name" value="NAD(P)-binding Rossmann-fold domains"/>
    <property type="match status" value="1"/>
</dbReference>
<comment type="similarity">
    <text evidence="1 4">Belongs to the D-isomer specific 2-hydroxyacid dehydrogenase family.</text>
</comment>
<dbReference type="InterPro" id="IPR006140">
    <property type="entry name" value="D-isomer_DH_NAD-bd"/>
</dbReference>
<evidence type="ECO:0000313" key="8">
    <source>
        <dbReference type="Proteomes" id="UP000295188"/>
    </source>
</evidence>
<evidence type="ECO:0000313" key="7">
    <source>
        <dbReference type="EMBL" id="TCS80538.1"/>
    </source>
</evidence>
<dbReference type="GO" id="GO:0016616">
    <property type="term" value="F:oxidoreductase activity, acting on the CH-OH group of donors, NAD or NADP as acceptor"/>
    <property type="evidence" value="ECO:0007669"/>
    <property type="project" value="InterPro"/>
</dbReference>
<comment type="caution">
    <text evidence="7">The sequence shown here is derived from an EMBL/GenBank/DDBJ whole genome shotgun (WGS) entry which is preliminary data.</text>
</comment>
<dbReference type="GO" id="GO:0051287">
    <property type="term" value="F:NAD binding"/>
    <property type="evidence" value="ECO:0007669"/>
    <property type="project" value="InterPro"/>
</dbReference>
<evidence type="ECO:0000256" key="1">
    <source>
        <dbReference type="ARBA" id="ARBA00005854"/>
    </source>
</evidence>
<evidence type="ECO:0000256" key="4">
    <source>
        <dbReference type="RuleBase" id="RU003719"/>
    </source>
</evidence>
<dbReference type="InterPro" id="IPR050857">
    <property type="entry name" value="D-2-hydroxyacid_DH"/>
</dbReference>
<dbReference type="EMBL" id="SMAA01000004">
    <property type="protein sequence ID" value="TCS80538.1"/>
    <property type="molecule type" value="Genomic_DNA"/>
</dbReference>
<dbReference type="SUPFAM" id="SSF52283">
    <property type="entry name" value="Formate/glycerate dehydrogenase catalytic domain-like"/>
    <property type="match status" value="1"/>
</dbReference>
<dbReference type="AlphaFoldDB" id="A0A4R3KBT4"/>
<protein>
    <submittedName>
        <fullName evidence="7">D-3-phosphoglycerate dehydrogenase</fullName>
    </submittedName>
</protein>
<feature type="domain" description="D-isomer specific 2-hydroxyacid dehydrogenase catalytic" evidence="5">
    <location>
        <begin position="74"/>
        <end position="357"/>
    </location>
</feature>
<keyword evidence="3" id="KW-0520">NAD</keyword>
<dbReference type="CDD" id="cd12171">
    <property type="entry name" value="2-Hacid_dh_10"/>
    <property type="match status" value="1"/>
</dbReference>
<proteinExistence type="inferred from homology"/>
<gene>
    <name evidence="7" type="ORF">EDC37_104140</name>
</gene>
<reference evidence="7 8" key="1">
    <citation type="submission" date="2019-03" db="EMBL/GenBank/DDBJ databases">
        <title>Genomic Encyclopedia of Type Strains, Phase IV (KMG-IV): sequencing the most valuable type-strain genomes for metagenomic binning, comparative biology and taxonomic classification.</title>
        <authorList>
            <person name="Goeker M."/>
        </authorList>
    </citation>
    <scope>NUCLEOTIDE SEQUENCE [LARGE SCALE GENOMIC DNA]</scope>
    <source>
        <strain evidence="7 8">DSM 20467</strain>
    </source>
</reference>
<dbReference type="PANTHER" id="PTHR42789:SF1">
    <property type="entry name" value="D-ISOMER SPECIFIC 2-HYDROXYACID DEHYDROGENASE FAMILY PROTEIN (AFU_ORTHOLOGUE AFUA_6G10090)"/>
    <property type="match status" value="1"/>
</dbReference>
<dbReference type="Proteomes" id="UP000295188">
    <property type="component" value="Unassembled WGS sequence"/>
</dbReference>
<dbReference type="InterPro" id="IPR006139">
    <property type="entry name" value="D-isomer_2_OHA_DH_cat_dom"/>
</dbReference>
<feature type="domain" description="D-isomer specific 2-hydroxyacid dehydrogenase NAD-binding" evidence="6">
    <location>
        <begin position="149"/>
        <end position="327"/>
    </location>
</feature>
<accession>A0A4R3KBT4</accession>
<dbReference type="Pfam" id="PF00389">
    <property type="entry name" value="2-Hacid_dh"/>
    <property type="match status" value="1"/>
</dbReference>
<evidence type="ECO:0000259" key="6">
    <source>
        <dbReference type="Pfam" id="PF02826"/>
    </source>
</evidence>
<dbReference type="PANTHER" id="PTHR42789">
    <property type="entry name" value="D-ISOMER SPECIFIC 2-HYDROXYACID DEHYDROGENASE FAMILY PROTEIN (AFU_ORTHOLOGUE AFUA_6G10090)"/>
    <property type="match status" value="1"/>
</dbReference>
<evidence type="ECO:0000256" key="2">
    <source>
        <dbReference type="ARBA" id="ARBA00023002"/>
    </source>
</evidence>
<dbReference type="Gene3D" id="3.40.50.720">
    <property type="entry name" value="NAD(P)-binding Rossmann-like Domain"/>
    <property type="match status" value="2"/>
</dbReference>
<evidence type="ECO:0000259" key="5">
    <source>
        <dbReference type="Pfam" id="PF00389"/>
    </source>
</evidence>
<evidence type="ECO:0000256" key="3">
    <source>
        <dbReference type="ARBA" id="ARBA00023027"/>
    </source>
</evidence>
<dbReference type="InterPro" id="IPR036291">
    <property type="entry name" value="NAD(P)-bd_dom_sf"/>
</dbReference>
<organism evidence="7 8">
    <name type="scientific">Pectinatus cerevisiiphilus</name>
    <dbReference type="NCBI Taxonomy" id="86956"/>
    <lineage>
        <taxon>Bacteria</taxon>
        <taxon>Bacillati</taxon>
        <taxon>Bacillota</taxon>
        <taxon>Negativicutes</taxon>
        <taxon>Selenomonadales</taxon>
        <taxon>Selenomonadaceae</taxon>
        <taxon>Pectinatus</taxon>
    </lineage>
</organism>
<keyword evidence="8" id="KW-1185">Reference proteome</keyword>